<reference evidence="5" key="1">
    <citation type="journal article" date="2014" name="Int. J. Syst. Evol. Microbiol.">
        <title>Complete genome sequence of Corynebacterium casei LMG S-19264T (=DSM 44701T), isolated from a smear-ripened cheese.</title>
        <authorList>
            <consortium name="US DOE Joint Genome Institute (JGI-PGF)"/>
            <person name="Walter F."/>
            <person name="Albersmeier A."/>
            <person name="Kalinowski J."/>
            <person name="Ruckert C."/>
        </authorList>
    </citation>
    <scope>NUCLEOTIDE SEQUENCE</scope>
    <source>
        <strain evidence="5">JCM 15325</strain>
    </source>
</reference>
<evidence type="ECO:0000313" key="5">
    <source>
        <dbReference type="EMBL" id="GGL54866.1"/>
    </source>
</evidence>
<keyword evidence="2" id="KW-0418">Kinase</keyword>
<feature type="domain" description="Signal transduction histidine kinase osmosensitive K+ channel sensor N-terminal" evidence="4">
    <location>
        <begin position="406"/>
        <end position="614"/>
    </location>
</feature>
<keyword evidence="1" id="KW-0808">Transferase</keyword>
<gene>
    <name evidence="5" type="primary">kdpD</name>
    <name evidence="5" type="ORF">GCM10007968_18660</name>
</gene>
<protein>
    <submittedName>
        <fullName evidence="5">Potassium-transporting P-type ATPase D chain</fullName>
    </submittedName>
</protein>
<keyword evidence="3" id="KW-0902">Two-component regulatory system</keyword>
<dbReference type="GO" id="GO:0005737">
    <property type="term" value="C:cytoplasm"/>
    <property type="evidence" value="ECO:0007669"/>
    <property type="project" value="UniProtKB-ARBA"/>
</dbReference>
<dbReference type="GO" id="GO:0005886">
    <property type="term" value="C:plasma membrane"/>
    <property type="evidence" value="ECO:0007669"/>
    <property type="project" value="TreeGrafter"/>
</dbReference>
<dbReference type="InterPro" id="IPR027417">
    <property type="entry name" value="P-loop_NTPase"/>
</dbReference>
<evidence type="ECO:0000256" key="1">
    <source>
        <dbReference type="ARBA" id="ARBA00022679"/>
    </source>
</evidence>
<dbReference type="InterPro" id="IPR052023">
    <property type="entry name" value="Histidine_kinase_KdpD"/>
</dbReference>
<name>A0A917S3R9_9BACL</name>
<dbReference type="GO" id="GO:0000155">
    <property type="term" value="F:phosphorelay sensor kinase activity"/>
    <property type="evidence" value="ECO:0007669"/>
    <property type="project" value="InterPro"/>
</dbReference>
<evidence type="ECO:0000256" key="2">
    <source>
        <dbReference type="ARBA" id="ARBA00022777"/>
    </source>
</evidence>
<comment type="caution">
    <text evidence="5">The sequence shown here is derived from an EMBL/GenBank/DDBJ whole genome shotgun (WGS) entry which is preliminary data.</text>
</comment>
<dbReference type="FunFam" id="3.40.50.300:FF:000483">
    <property type="entry name" value="Sensor histidine kinase KdpD"/>
    <property type="match status" value="2"/>
</dbReference>
<dbReference type="InterPro" id="IPR003852">
    <property type="entry name" value="Sig_transdc_His_kinase_KdpD_N"/>
</dbReference>
<evidence type="ECO:0000313" key="6">
    <source>
        <dbReference type="Proteomes" id="UP000654670"/>
    </source>
</evidence>
<dbReference type="EMBL" id="BMOK01000007">
    <property type="protein sequence ID" value="GGL54866.1"/>
    <property type="molecule type" value="Genomic_DNA"/>
</dbReference>
<keyword evidence="6" id="KW-1185">Reference proteome</keyword>
<evidence type="ECO:0000256" key="3">
    <source>
        <dbReference type="ARBA" id="ARBA00023012"/>
    </source>
</evidence>
<dbReference type="Gene3D" id="3.40.50.300">
    <property type="entry name" value="P-loop containing nucleotide triphosphate hydrolases"/>
    <property type="match status" value="2"/>
</dbReference>
<organism evidence="5 6">
    <name type="scientific">Sporolactobacillus putidus</name>
    <dbReference type="NCBI Taxonomy" id="492735"/>
    <lineage>
        <taxon>Bacteria</taxon>
        <taxon>Bacillati</taxon>
        <taxon>Bacillota</taxon>
        <taxon>Bacilli</taxon>
        <taxon>Bacillales</taxon>
        <taxon>Sporolactobacillaceae</taxon>
        <taxon>Sporolactobacillus</taxon>
    </lineage>
</organism>
<dbReference type="InterPro" id="IPR014729">
    <property type="entry name" value="Rossmann-like_a/b/a_fold"/>
</dbReference>
<dbReference type="PANTHER" id="PTHR45569">
    <property type="entry name" value="SENSOR PROTEIN KDPD"/>
    <property type="match status" value="1"/>
</dbReference>
<dbReference type="Proteomes" id="UP000654670">
    <property type="component" value="Unassembled WGS sequence"/>
</dbReference>
<dbReference type="AlphaFoldDB" id="A0A917S3R9"/>
<evidence type="ECO:0000259" key="4">
    <source>
        <dbReference type="Pfam" id="PF02702"/>
    </source>
</evidence>
<sequence length="762" mass="87497">MKKKETLNGSDAENTHAFNKKGKLKIIVGAAAGSGKTYKLLKEANDLLRKGTDIVVGFIEVHHRKETAEQIGDLEIIARKKVMFQNRLFEEMDVDAIIERCPAAVVVDELAHTNLEGSRFPKRYMDIEYILEHGIDVLTTVNVQHLEGTYREAEKITGVRVREIVPQSFIESADEIEVVDVPPETLRQRMRDGNIFRESTINQALHHFFKKENLSVLRELTLRVVADTVDNQFQKSFERKSIPGPVGAKEVILVCTSFWARSAVLIRKGYRMARRMKADLVILTILEVPENDLSAKNKDRIEKLRSLADFCHAKYIVEQRNDRVIGKVVMDVADRLSVTQIVVGQTHSSRDWALWSSNPVKYLLMHMKYADLHIIGWKDGGRPYSLNDRTRKNHQIGLSRDQDSCRGRLTIYVGSAPGVGKTYKMLQDANDRLSKGEDVVAGLIETHGRKETADQIGRLDMLPQQVIHYNGHRYEELDVEKIIQRHPQIVLIDELAHTNVPGSEREKRYQDILYILEHGIDVVTAVNIQHLESLRDTVEHITGIKVKERVPDWFMDRAGQIKLIDVTPEMLQRRLAQGKVYSKDKIEHAMNHFFRLGNLSVLRELALFEVADNVDQSLDQQNRFGRNPRILACVNYRPHSEKLIRRGWRIADRYHADLYVLAVVSKKPLQEKEKRDLETMKQLSEQLQATFLKKEAPENRVGEMMAKTAGELHAEQIIVGQPLPVRHFFDKFKRNPVIYVLLHAEFVNLHVVANSRGDHDEQ</sequence>
<dbReference type="RefSeq" id="WP_188802842.1">
    <property type="nucleotide sequence ID" value="NZ_BMOK01000007.1"/>
</dbReference>
<feature type="domain" description="Signal transduction histidine kinase osmosensitive K+ channel sensor N-terminal" evidence="4">
    <location>
        <begin position="20"/>
        <end position="229"/>
    </location>
</feature>
<dbReference type="Gene3D" id="3.40.50.620">
    <property type="entry name" value="HUPs"/>
    <property type="match status" value="1"/>
</dbReference>
<proteinExistence type="predicted"/>
<dbReference type="Pfam" id="PF02702">
    <property type="entry name" value="KdpD"/>
    <property type="match status" value="2"/>
</dbReference>
<dbReference type="SUPFAM" id="SSF52402">
    <property type="entry name" value="Adenine nucleotide alpha hydrolases-like"/>
    <property type="match status" value="2"/>
</dbReference>
<accession>A0A917S3R9</accession>
<dbReference type="PANTHER" id="PTHR45569:SF1">
    <property type="entry name" value="SENSOR PROTEIN KDPD"/>
    <property type="match status" value="1"/>
</dbReference>
<reference evidence="5" key="2">
    <citation type="submission" date="2020-09" db="EMBL/GenBank/DDBJ databases">
        <authorList>
            <person name="Sun Q."/>
            <person name="Ohkuma M."/>
        </authorList>
    </citation>
    <scope>NUCLEOTIDE SEQUENCE</scope>
    <source>
        <strain evidence="5">JCM 15325</strain>
    </source>
</reference>